<dbReference type="KEGG" id="qsa:O6P43_003420"/>
<evidence type="ECO:0000313" key="2">
    <source>
        <dbReference type="EMBL" id="KAJ7980104.1"/>
    </source>
</evidence>
<dbReference type="AlphaFoldDB" id="A0AAD7QEP5"/>
<proteinExistence type="predicted"/>
<evidence type="ECO:0000313" key="3">
    <source>
        <dbReference type="Proteomes" id="UP001163823"/>
    </source>
</evidence>
<keyword evidence="3" id="KW-1185">Reference proteome</keyword>
<evidence type="ECO:0000256" key="1">
    <source>
        <dbReference type="SAM" id="Phobius"/>
    </source>
</evidence>
<keyword evidence="1" id="KW-1133">Transmembrane helix</keyword>
<sequence>MDLKDIQGYEEEVHWLEDWNRRRQMAVAQVLCYVVSAIYLFGMCYPRQSTASPKGKKRKALLDAECKREFESIREAINNVAEAIREGNAVIERGRARIYSEDDIFTELVNIGLDQNILYSAYIFLIKDAARVRAFFGCPAEERKNFLLHIMDASQELY</sequence>
<gene>
    <name evidence="2" type="ORF">O6P43_003420</name>
</gene>
<dbReference type="Proteomes" id="UP001163823">
    <property type="component" value="Chromosome 2"/>
</dbReference>
<accession>A0AAD7QEP5</accession>
<keyword evidence="1" id="KW-0812">Transmembrane</keyword>
<protein>
    <submittedName>
        <fullName evidence="2">Myb/SANT-like domain containing protein</fullName>
    </submittedName>
</protein>
<reference evidence="2" key="1">
    <citation type="journal article" date="2023" name="Science">
        <title>Elucidation of the pathway for biosynthesis of saponin adjuvants from the soapbark tree.</title>
        <authorList>
            <person name="Reed J."/>
            <person name="Orme A."/>
            <person name="El-Demerdash A."/>
            <person name="Owen C."/>
            <person name="Martin L.B.B."/>
            <person name="Misra R.C."/>
            <person name="Kikuchi S."/>
            <person name="Rejzek M."/>
            <person name="Martin A.C."/>
            <person name="Harkess A."/>
            <person name="Leebens-Mack J."/>
            <person name="Louveau T."/>
            <person name="Stephenson M.J."/>
            <person name="Osbourn A."/>
        </authorList>
    </citation>
    <scope>NUCLEOTIDE SEQUENCE</scope>
    <source>
        <strain evidence="2">S10</strain>
    </source>
</reference>
<feature type="transmembrane region" description="Helical" evidence="1">
    <location>
        <begin position="26"/>
        <end position="46"/>
    </location>
</feature>
<comment type="caution">
    <text evidence="2">The sequence shown here is derived from an EMBL/GenBank/DDBJ whole genome shotgun (WGS) entry which is preliminary data.</text>
</comment>
<keyword evidence="1" id="KW-0472">Membrane</keyword>
<dbReference type="EMBL" id="JARAOO010000002">
    <property type="protein sequence ID" value="KAJ7980104.1"/>
    <property type="molecule type" value="Genomic_DNA"/>
</dbReference>
<organism evidence="2 3">
    <name type="scientific">Quillaja saponaria</name>
    <name type="common">Soap bark tree</name>
    <dbReference type="NCBI Taxonomy" id="32244"/>
    <lineage>
        <taxon>Eukaryota</taxon>
        <taxon>Viridiplantae</taxon>
        <taxon>Streptophyta</taxon>
        <taxon>Embryophyta</taxon>
        <taxon>Tracheophyta</taxon>
        <taxon>Spermatophyta</taxon>
        <taxon>Magnoliopsida</taxon>
        <taxon>eudicotyledons</taxon>
        <taxon>Gunneridae</taxon>
        <taxon>Pentapetalae</taxon>
        <taxon>rosids</taxon>
        <taxon>fabids</taxon>
        <taxon>Fabales</taxon>
        <taxon>Quillajaceae</taxon>
        <taxon>Quillaja</taxon>
    </lineage>
</organism>
<name>A0AAD7QEP5_QUISA</name>